<evidence type="ECO:0000256" key="1">
    <source>
        <dbReference type="SAM" id="MobiDB-lite"/>
    </source>
</evidence>
<dbReference type="GO" id="GO:0045046">
    <property type="term" value="P:protein import into peroxisome membrane"/>
    <property type="evidence" value="ECO:0007669"/>
    <property type="project" value="TreeGrafter"/>
</dbReference>
<sequence length="326" mass="34713">MSSTQPKVEKVNSDGEDEDDLDELDDVLTQFSPPPGEFKGRPRTNTRVDEPPKSIAGSGTALPSTAEEGDDEFTKELARGMELLMQELVNNAPGTEGDAPAGEEMSAEQKQQLKAAWEALLVEEMDGKLAGDGGVEGLASGQAKGAEGGTFQDTIKQTMNKMRENETKIKGAAGASGAGGGDAEALEQLLSSLGDLGLGGDDKDDPELAGFIENMMSQLMSKEILLEPLQELSESFPKYLADPTKTISAEDRERYDKQLVCVNKILAVFENKTYDDANAEDKAKVLELMNEMQSYGTPPTEVMGNLPPGLDGTGIPGMGDENCTIA</sequence>
<evidence type="ECO:0000313" key="2">
    <source>
        <dbReference type="EMBL" id="KAF5309990.1"/>
    </source>
</evidence>
<gene>
    <name evidence="2" type="ORF">D9619_010246</name>
</gene>
<dbReference type="EMBL" id="JAACJJ010000058">
    <property type="protein sequence ID" value="KAF5309990.1"/>
    <property type="molecule type" value="Genomic_DNA"/>
</dbReference>
<feature type="region of interest" description="Disordered" evidence="1">
    <location>
        <begin position="1"/>
        <end position="73"/>
    </location>
</feature>
<dbReference type="GO" id="GO:0005778">
    <property type="term" value="C:peroxisomal membrane"/>
    <property type="evidence" value="ECO:0007669"/>
    <property type="project" value="TreeGrafter"/>
</dbReference>
<dbReference type="InterPro" id="IPR006708">
    <property type="entry name" value="Pex19"/>
</dbReference>
<accession>A0A8H5ASC6</accession>
<dbReference type="GO" id="GO:0033328">
    <property type="term" value="F:peroxisome membrane targeting sequence binding"/>
    <property type="evidence" value="ECO:0007669"/>
    <property type="project" value="TreeGrafter"/>
</dbReference>
<feature type="region of interest" description="Disordered" evidence="1">
    <location>
        <begin position="89"/>
        <end position="111"/>
    </location>
</feature>
<protein>
    <submittedName>
        <fullName evidence="2">Uncharacterized protein</fullName>
    </submittedName>
</protein>
<dbReference type="AlphaFoldDB" id="A0A8H5ASC6"/>
<proteinExistence type="predicted"/>
<dbReference type="Gene3D" id="1.20.120.900">
    <property type="entry name" value="Pex19, mPTS binding domain"/>
    <property type="match status" value="1"/>
</dbReference>
<dbReference type="Pfam" id="PF04614">
    <property type="entry name" value="Pex19"/>
    <property type="match status" value="1"/>
</dbReference>
<name>A0A8H5ASC6_9AGAR</name>
<dbReference type="OrthoDB" id="21292at2759"/>
<dbReference type="Proteomes" id="UP000567179">
    <property type="component" value="Unassembled WGS sequence"/>
</dbReference>
<reference evidence="2 3" key="1">
    <citation type="journal article" date="2020" name="ISME J.">
        <title>Uncovering the hidden diversity of litter-decomposition mechanisms in mushroom-forming fungi.</title>
        <authorList>
            <person name="Floudas D."/>
            <person name="Bentzer J."/>
            <person name="Ahren D."/>
            <person name="Johansson T."/>
            <person name="Persson P."/>
            <person name="Tunlid A."/>
        </authorList>
    </citation>
    <scope>NUCLEOTIDE SEQUENCE [LARGE SCALE GENOMIC DNA]</scope>
    <source>
        <strain evidence="2 3">CBS 101986</strain>
    </source>
</reference>
<evidence type="ECO:0000313" key="3">
    <source>
        <dbReference type="Proteomes" id="UP000567179"/>
    </source>
</evidence>
<feature type="compositionally biased region" description="Acidic residues" evidence="1">
    <location>
        <begin position="14"/>
        <end position="26"/>
    </location>
</feature>
<keyword evidence="3" id="KW-1185">Reference proteome</keyword>
<organism evidence="2 3">
    <name type="scientific">Psilocybe cf. subviscida</name>
    <dbReference type="NCBI Taxonomy" id="2480587"/>
    <lineage>
        <taxon>Eukaryota</taxon>
        <taxon>Fungi</taxon>
        <taxon>Dikarya</taxon>
        <taxon>Basidiomycota</taxon>
        <taxon>Agaricomycotina</taxon>
        <taxon>Agaricomycetes</taxon>
        <taxon>Agaricomycetidae</taxon>
        <taxon>Agaricales</taxon>
        <taxon>Agaricineae</taxon>
        <taxon>Strophariaceae</taxon>
        <taxon>Psilocybe</taxon>
    </lineage>
</organism>
<dbReference type="PANTHER" id="PTHR12774">
    <property type="entry name" value="PEROXISOMAL BIOGENESIS FACTOR 19"/>
    <property type="match status" value="1"/>
</dbReference>
<dbReference type="InterPro" id="IPR038322">
    <property type="entry name" value="Pex19_C_sf"/>
</dbReference>
<comment type="caution">
    <text evidence="2">The sequence shown here is derived from an EMBL/GenBank/DDBJ whole genome shotgun (WGS) entry which is preliminary data.</text>
</comment>
<dbReference type="PANTHER" id="PTHR12774:SF2">
    <property type="entry name" value="PEROXISOMAL BIOGENESIS FACTOR 19"/>
    <property type="match status" value="1"/>
</dbReference>